<accession>A0A7S4K307</accession>
<reference evidence="2" key="1">
    <citation type="submission" date="2021-01" db="EMBL/GenBank/DDBJ databases">
        <authorList>
            <person name="Corre E."/>
            <person name="Pelletier E."/>
            <person name="Niang G."/>
            <person name="Scheremetjew M."/>
            <person name="Finn R."/>
            <person name="Kale V."/>
            <person name="Holt S."/>
            <person name="Cochrane G."/>
            <person name="Meng A."/>
            <person name="Brown T."/>
            <person name="Cohen L."/>
        </authorList>
    </citation>
    <scope>NUCLEOTIDE SEQUENCE</scope>
    <source>
        <strain evidence="2">Isolate 1302-5</strain>
    </source>
</reference>
<feature type="signal peptide" evidence="1">
    <location>
        <begin position="1"/>
        <end position="16"/>
    </location>
</feature>
<dbReference type="InterPro" id="IPR006311">
    <property type="entry name" value="TAT_signal"/>
</dbReference>
<proteinExistence type="predicted"/>
<dbReference type="PROSITE" id="PS51318">
    <property type="entry name" value="TAT"/>
    <property type="match status" value="1"/>
</dbReference>
<keyword evidence="1" id="KW-0732">Signal</keyword>
<protein>
    <recommendedName>
        <fullName evidence="3">Plastid lipid-associated protein/fibrillin conserved domain-containing protein</fullName>
    </recommendedName>
</protein>
<organism evidence="2">
    <name type="scientific">Odontella aurita</name>
    <dbReference type="NCBI Taxonomy" id="265563"/>
    <lineage>
        <taxon>Eukaryota</taxon>
        <taxon>Sar</taxon>
        <taxon>Stramenopiles</taxon>
        <taxon>Ochrophyta</taxon>
        <taxon>Bacillariophyta</taxon>
        <taxon>Mediophyceae</taxon>
        <taxon>Biddulphiophycidae</taxon>
        <taxon>Eupodiscales</taxon>
        <taxon>Odontellaceae</taxon>
        <taxon>Odontella</taxon>
    </lineage>
</organism>
<dbReference type="AlphaFoldDB" id="A0A7S4K307"/>
<dbReference type="EMBL" id="HBKQ01055205">
    <property type="protein sequence ID" value="CAE2281321.1"/>
    <property type="molecule type" value="Transcribed_RNA"/>
</dbReference>
<evidence type="ECO:0000256" key="1">
    <source>
        <dbReference type="SAM" id="SignalP"/>
    </source>
</evidence>
<gene>
    <name evidence="2" type="ORF">OAUR00152_LOCUS37787</name>
</gene>
<evidence type="ECO:0000313" key="2">
    <source>
        <dbReference type="EMBL" id="CAE2281321.1"/>
    </source>
</evidence>
<evidence type="ECO:0008006" key="3">
    <source>
        <dbReference type="Google" id="ProtNLM"/>
    </source>
</evidence>
<sequence length="186" mass="20015">MKLAAVLLALAGTSSAFVAPNSASRTTGDVSLSATAAGGDRRAFLGSAAAAFATAAFAGISPASAAYEQTWLTEPTEEFKENEARAAEFKKKEIMAKKEFNAAIDNIVNVAQTEEELVKGIDELTRLVAQFGGLPTGLSKEDMYKKIRSKKAKGFWPTAVEYSYQELKLEVIFQQSPNQDKELGRP</sequence>
<name>A0A7S4K307_9STRA</name>
<feature type="chain" id="PRO_5030823716" description="Plastid lipid-associated protein/fibrillin conserved domain-containing protein" evidence="1">
    <location>
        <begin position="17"/>
        <end position="186"/>
    </location>
</feature>